<dbReference type="PANTHER" id="PTHR38600">
    <property type="entry name" value="TRANSCRIPTIONAL REGULATORY PROTEIN"/>
    <property type="match status" value="1"/>
</dbReference>
<dbReference type="CDD" id="cd00090">
    <property type="entry name" value="HTH_ARSR"/>
    <property type="match status" value="1"/>
</dbReference>
<dbReference type="GO" id="GO:0003700">
    <property type="term" value="F:DNA-binding transcription factor activity"/>
    <property type="evidence" value="ECO:0007669"/>
    <property type="project" value="InterPro"/>
</dbReference>
<dbReference type="PROSITE" id="PS50987">
    <property type="entry name" value="HTH_ARSR_2"/>
    <property type="match status" value="1"/>
</dbReference>
<name>A0A2P2G2S4_AMYLU</name>
<dbReference type="Gene3D" id="1.10.10.10">
    <property type="entry name" value="Winged helix-like DNA-binding domain superfamily/Winged helix DNA-binding domain"/>
    <property type="match status" value="1"/>
</dbReference>
<dbReference type="InterPro" id="IPR036388">
    <property type="entry name" value="WH-like_DNA-bd_sf"/>
</dbReference>
<dbReference type="SMART" id="SM00418">
    <property type="entry name" value="HTH_ARSR"/>
    <property type="match status" value="1"/>
</dbReference>
<keyword evidence="3" id="KW-1185">Reference proteome</keyword>
<evidence type="ECO:0000313" key="2">
    <source>
        <dbReference type="EMBL" id="KFU83266.1"/>
    </source>
</evidence>
<dbReference type="InterPro" id="IPR001845">
    <property type="entry name" value="HTH_ArsR_DNA-bd_dom"/>
</dbReference>
<evidence type="ECO:0000313" key="3">
    <source>
        <dbReference type="Proteomes" id="UP000256220"/>
    </source>
</evidence>
<organism evidence="2 3">
    <name type="scientific">Amycolatopsis lurida NRRL 2430</name>
    <dbReference type="NCBI Taxonomy" id="1460371"/>
    <lineage>
        <taxon>Bacteria</taxon>
        <taxon>Bacillati</taxon>
        <taxon>Actinomycetota</taxon>
        <taxon>Actinomycetes</taxon>
        <taxon>Pseudonocardiales</taxon>
        <taxon>Pseudonocardiaceae</taxon>
        <taxon>Amycolatopsis</taxon>
    </lineage>
</organism>
<gene>
    <name evidence="2" type="ORF">BB31_01850</name>
</gene>
<dbReference type="PRINTS" id="PR00778">
    <property type="entry name" value="HTHARSR"/>
</dbReference>
<protein>
    <submittedName>
        <fullName evidence="2">ArsR family transcriptional regulator</fullName>
    </submittedName>
</protein>
<proteinExistence type="predicted"/>
<evidence type="ECO:0000259" key="1">
    <source>
        <dbReference type="PROSITE" id="PS50987"/>
    </source>
</evidence>
<dbReference type="InterPro" id="IPR036390">
    <property type="entry name" value="WH_DNA-bd_sf"/>
</dbReference>
<reference evidence="2 3" key="1">
    <citation type="journal article" date="2014" name="Genome Announc.">
        <title>Draft Genome Sequence of Amycolatopsis lurida NRRL 2430, Producer of the Glycopeptide Family Antibiotic Ristocetin.</title>
        <authorList>
            <person name="Kwun M.J."/>
            <person name="Hong H.J."/>
        </authorList>
    </citation>
    <scope>NUCLEOTIDE SEQUENCE [LARGE SCALE GENOMIC DNA]</scope>
    <source>
        <strain evidence="2 3">NRRL 2430</strain>
    </source>
</reference>
<dbReference type="AlphaFoldDB" id="A0A2P2G2S4"/>
<dbReference type="PANTHER" id="PTHR38600:SF2">
    <property type="entry name" value="SLL0088 PROTEIN"/>
    <property type="match status" value="1"/>
</dbReference>
<dbReference type="NCBIfam" id="NF033788">
    <property type="entry name" value="HTH_metalloreg"/>
    <property type="match status" value="1"/>
</dbReference>
<dbReference type="EMBL" id="JFBM01000001">
    <property type="protein sequence ID" value="KFU83266.1"/>
    <property type="molecule type" value="Genomic_DNA"/>
</dbReference>
<sequence length="114" mass="12756">MVKHVPNQCMDQVFKALSDGTRREMIERLTRGPASVGELAQPLSMSLPAVMQHLQVLEASGLVRSEKVGRVRTCHLEPDGLRMAEDWLGGQRTGWEHRLDRLGGHLDTDEGKRS</sequence>
<dbReference type="Pfam" id="PF12840">
    <property type="entry name" value="HTH_20"/>
    <property type="match status" value="1"/>
</dbReference>
<comment type="caution">
    <text evidence="2">The sequence shown here is derived from an EMBL/GenBank/DDBJ whole genome shotgun (WGS) entry which is preliminary data.</text>
</comment>
<feature type="domain" description="HTH arsR-type" evidence="1">
    <location>
        <begin position="2"/>
        <end position="96"/>
    </location>
</feature>
<accession>A0A2P2G2S4</accession>
<dbReference type="Proteomes" id="UP000256220">
    <property type="component" value="Unassembled WGS sequence"/>
</dbReference>
<dbReference type="SUPFAM" id="SSF46785">
    <property type="entry name" value="Winged helix' DNA-binding domain"/>
    <property type="match status" value="1"/>
</dbReference>
<dbReference type="InterPro" id="IPR011991">
    <property type="entry name" value="ArsR-like_HTH"/>
</dbReference>